<dbReference type="Proteomes" id="UP000005239">
    <property type="component" value="Unassembled WGS sequence"/>
</dbReference>
<gene>
    <name evidence="1" type="primary">WBGene00093264</name>
</gene>
<dbReference type="EnsemblMetazoa" id="PPA03710.1">
    <property type="protein sequence ID" value="PPA03710.1"/>
    <property type="gene ID" value="WBGene00093264"/>
</dbReference>
<name>A0A2A6B3G1_PRIPA</name>
<reference evidence="2" key="1">
    <citation type="journal article" date="2008" name="Nat. Genet.">
        <title>The Pristionchus pacificus genome provides a unique perspective on nematode lifestyle and parasitism.</title>
        <authorList>
            <person name="Dieterich C."/>
            <person name="Clifton S.W."/>
            <person name="Schuster L.N."/>
            <person name="Chinwalla A."/>
            <person name="Delehaunty K."/>
            <person name="Dinkelacker I."/>
            <person name="Fulton L."/>
            <person name="Fulton R."/>
            <person name="Godfrey J."/>
            <person name="Minx P."/>
            <person name="Mitreva M."/>
            <person name="Roeseler W."/>
            <person name="Tian H."/>
            <person name="Witte H."/>
            <person name="Yang S.P."/>
            <person name="Wilson R.K."/>
            <person name="Sommer R.J."/>
        </authorList>
    </citation>
    <scope>NUCLEOTIDE SEQUENCE [LARGE SCALE GENOMIC DNA]</scope>
    <source>
        <strain evidence="2">PS312</strain>
    </source>
</reference>
<accession>A0A2A6B3G1</accession>
<keyword evidence="2" id="KW-1185">Reference proteome</keyword>
<evidence type="ECO:0000313" key="1">
    <source>
        <dbReference type="EnsemblMetazoa" id="PPA03710.1"/>
    </source>
</evidence>
<protein>
    <submittedName>
        <fullName evidence="1">Uncharacterized protein</fullName>
    </submittedName>
</protein>
<evidence type="ECO:0000313" key="2">
    <source>
        <dbReference type="Proteomes" id="UP000005239"/>
    </source>
</evidence>
<organism evidence="1 2">
    <name type="scientific">Pristionchus pacificus</name>
    <name type="common">Parasitic nematode worm</name>
    <dbReference type="NCBI Taxonomy" id="54126"/>
    <lineage>
        <taxon>Eukaryota</taxon>
        <taxon>Metazoa</taxon>
        <taxon>Ecdysozoa</taxon>
        <taxon>Nematoda</taxon>
        <taxon>Chromadorea</taxon>
        <taxon>Rhabditida</taxon>
        <taxon>Rhabditina</taxon>
        <taxon>Diplogasteromorpha</taxon>
        <taxon>Diplogasteroidea</taxon>
        <taxon>Neodiplogasteridae</taxon>
        <taxon>Pristionchus</taxon>
    </lineage>
</organism>
<accession>A0A8R1U3U3</accession>
<reference evidence="1" key="2">
    <citation type="submission" date="2022-06" db="UniProtKB">
        <authorList>
            <consortium name="EnsemblMetazoa"/>
        </authorList>
    </citation>
    <scope>IDENTIFICATION</scope>
    <source>
        <strain evidence="1">PS312</strain>
    </source>
</reference>
<proteinExistence type="predicted"/>
<sequence length="364" mass="40501">MVAALSVASLLSSQLALLSRANLSSDIMFFFLSFFLLLTHSLTISRSLQFSRRFICFFFVPLHRSDVSIAISQMGQGVLWAAACSIMAAFAANTIVLVLAISVFWPQAFSKSEYDVLGLIGGIFFLGCARLYSDYMATAGGIATLVKPSRRTVVFRFLLAAAISVLTIGYDLAVVYYWIVLPRTNTPWLVVFNMWMLSLFPMMFLMFIAFRGVYYVGDKKRDKILRNLQLIKDGEDKERENSDGGLTIDEDDVDDKKPLISDLLKSSFPDGSGRDLGGRGSVQGRVRNQFHHDAPLIGPTLAAIIQQRRVRRTMSLIGSVVFLCSILANDHANNHAVLRDAVLQLIFALQLNRCSENRVSSITE</sequence>
<dbReference type="AlphaFoldDB" id="A0A2A6B3G1"/>